<comment type="subcellular location">
    <subcellularLocation>
        <location evidence="1">Cell membrane</location>
        <topology evidence="1">Multi-pass membrane protein</topology>
    </subcellularLocation>
</comment>
<feature type="transmembrane region" description="Helical" evidence="6">
    <location>
        <begin position="684"/>
        <end position="704"/>
    </location>
</feature>
<feature type="transmembrane region" description="Helical" evidence="6">
    <location>
        <begin position="20"/>
        <end position="39"/>
    </location>
</feature>
<feature type="transmembrane region" description="Helical" evidence="6">
    <location>
        <begin position="387"/>
        <end position="410"/>
    </location>
</feature>
<dbReference type="SUPFAM" id="SSF82866">
    <property type="entry name" value="Multidrug efflux transporter AcrB transmembrane domain"/>
    <property type="match status" value="2"/>
</dbReference>
<dbReference type="GO" id="GO:0016746">
    <property type="term" value="F:acyltransferase activity"/>
    <property type="evidence" value="ECO:0007669"/>
    <property type="project" value="UniProtKB-KW"/>
</dbReference>
<evidence type="ECO:0000256" key="6">
    <source>
        <dbReference type="SAM" id="Phobius"/>
    </source>
</evidence>
<dbReference type="AlphaFoldDB" id="A0A023BUA3"/>
<dbReference type="InterPro" id="IPR002123">
    <property type="entry name" value="Plipid/glycerol_acylTrfase"/>
</dbReference>
<reference evidence="8 9" key="1">
    <citation type="submission" date="2014-04" db="EMBL/GenBank/DDBJ databases">
        <title>Aquimarina sp. 22II-S11-z7 Genome Sequencing.</title>
        <authorList>
            <person name="Lai Q."/>
        </authorList>
    </citation>
    <scope>NUCLEOTIDE SEQUENCE [LARGE SCALE GENOMIC DNA]</scope>
    <source>
        <strain evidence="8 9">22II-S11-z7</strain>
    </source>
</reference>
<organism evidence="8 9">
    <name type="scientific">Aquimarina atlantica</name>
    <dbReference type="NCBI Taxonomy" id="1317122"/>
    <lineage>
        <taxon>Bacteria</taxon>
        <taxon>Pseudomonadati</taxon>
        <taxon>Bacteroidota</taxon>
        <taxon>Flavobacteriia</taxon>
        <taxon>Flavobacteriales</taxon>
        <taxon>Flavobacteriaceae</taxon>
        <taxon>Aquimarina</taxon>
    </lineage>
</organism>
<dbReference type="PANTHER" id="PTHR33406">
    <property type="entry name" value="MEMBRANE PROTEIN MJ1562-RELATED"/>
    <property type="match status" value="1"/>
</dbReference>
<evidence type="ECO:0000256" key="5">
    <source>
        <dbReference type="ARBA" id="ARBA00023136"/>
    </source>
</evidence>
<proteinExistence type="predicted"/>
<evidence type="ECO:0000256" key="4">
    <source>
        <dbReference type="ARBA" id="ARBA00022989"/>
    </source>
</evidence>
<keyword evidence="2" id="KW-1003">Cell membrane</keyword>
<keyword evidence="3 6" id="KW-0812">Transmembrane</keyword>
<protein>
    <submittedName>
        <fullName evidence="8">Glycerol acyltransferase</fullName>
    </submittedName>
</protein>
<dbReference type="PANTHER" id="PTHR33406:SF13">
    <property type="entry name" value="MEMBRANE PROTEIN YDFJ"/>
    <property type="match status" value="1"/>
</dbReference>
<dbReference type="InterPro" id="IPR004869">
    <property type="entry name" value="MMPL_dom"/>
</dbReference>
<dbReference type="Gene3D" id="1.20.1640.10">
    <property type="entry name" value="Multidrug efflux transporter AcrB transmembrane domain"/>
    <property type="match status" value="2"/>
</dbReference>
<dbReference type="CDD" id="cd07989">
    <property type="entry name" value="LPLAT_AGPAT-like"/>
    <property type="match status" value="1"/>
</dbReference>
<dbReference type="eggNOG" id="COG4258">
    <property type="taxonomic scope" value="Bacteria"/>
</dbReference>
<gene>
    <name evidence="8" type="ORF">ATO12_16835</name>
</gene>
<keyword evidence="8" id="KW-0808">Transferase</keyword>
<dbReference type="SMART" id="SM00563">
    <property type="entry name" value="PlsC"/>
    <property type="match status" value="1"/>
</dbReference>
<feature type="transmembrane region" description="Helical" evidence="6">
    <location>
        <begin position="775"/>
        <end position="795"/>
    </location>
</feature>
<keyword evidence="8" id="KW-0012">Acyltransferase</keyword>
<evidence type="ECO:0000256" key="2">
    <source>
        <dbReference type="ARBA" id="ARBA00022475"/>
    </source>
</evidence>
<feature type="transmembrane region" description="Helical" evidence="6">
    <location>
        <begin position="816"/>
        <end position="842"/>
    </location>
</feature>
<dbReference type="InterPro" id="IPR050545">
    <property type="entry name" value="Mycobact_MmpL"/>
</dbReference>
<evidence type="ECO:0000256" key="3">
    <source>
        <dbReference type="ARBA" id="ARBA00022692"/>
    </source>
</evidence>
<dbReference type="Proteomes" id="UP000023541">
    <property type="component" value="Unassembled WGS sequence"/>
</dbReference>
<keyword evidence="9" id="KW-1185">Reference proteome</keyword>
<feature type="transmembrane region" description="Helical" evidence="6">
    <location>
        <begin position="362"/>
        <end position="381"/>
    </location>
</feature>
<dbReference type="Pfam" id="PF01553">
    <property type="entry name" value="Acyltransferase"/>
    <property type="match status" value="1"/>
</dbReference>
<feature type="transmembrane region" description="Helical" evidence="6">
    <location>
        <begin position="269"/>
        <end position="288"/>
    </location>
</feature>
<evidence type="ECO:0000259" key="7">
    <source>
        <dbReference type="SMART" id="SM00563"/>
    </source>
</evidence>
<sequence>MDSFFYSLYTSIVSRKVMSFGIFLLIISGLLFIASKIQFEEDITKLIPTNDKTSEIQKVLKTVNFADKIIVNITREPEGSVDDLTKYASQFIDSVTIKSGEYITQIQGKVEEEDIFNTLDFVYKNLPLFLQESDYKDIKNKIRKDSIEAITNSNYKTLISPTGIIARDNILKDPLGLSFIALKKLQQLSFGDDFTLHNGFLLSKDQNHVLLFITPKLKSSETDKNAIFVEDLYQINDQLNDHFKGKVQSEYFGGALIAVANAKQIKRDIQLTISIAITILLIILIFFYRKITIPIILFVPTIFGGLLAIALLFLIREKISAISLGIGSVLLGVTLDYSLHILTHIRSNTNIKAVYKEITTPVLMSSLTTALAFLCLLFLESQALQDLGIFAAISVVGSSFFALIFIPQVYKSTAQKRPKTTLIDNAAQYPLHKNKWVIITLSLVLIVSLFTYSKVQFNNDISKLNFEPQELKDAQLRLDALTNIASKSIYLAAYEKSEQGVLQVNDKIFEKLQLLKNEGKVIDFSSIGSLIYSEKTQKERISRWNSFWNTNTIASTKANLIESGNKLGFKPTSFNAFYTLLESNFKPLKITDYNALKTISIADYITTKEDFVTATTLVKVKDENAQHVVDMFKDEPQTIVIDRKHMNETFLGNLKNDFNKLVGYSLIVVLLILLFFYRSLSLTLVTSIPIAITWLLTIGIMGLFSLEFNIFNIIISTFIFGLGIDYSIFMTNGLLHEYRTGEKAVATHKTSIILSVITTILGVGVLIFAKHPALYTISLLSIIGILSAIVISFTIQPQLFRLFIGSKTKRPITLRLFLHSILSFGYYGLGGLLLSLFSVVFIKIIPLPKKMKMKWFHKIMSKFMGSVLYTNPFVRKKIINQSNETFEKPGVIIANHTSFLDILAIGMLYPKIIFLVNDWVYNSPIFGKAVQLAGFYPVSSGIENGLEHLKKKVDQGYSLIAFPEGTRSNTNKIKRFHKGAFYLAEQFGLDIIPVLIHGNSEVLPKGSFIIKDGSITIKILDRIKANDTSFGENYARKTKQIGAYFKSEFENLRNEIEHDAYFNKIILEEYRYKGDPLYKEVLKDLKANKEIYKIIIDTVEKKETILHISKDSGQLDFLLSLDSPDRKIINYIENKNIRDIVKNSYITNNHSKIICVDTIEEIMAYDANVLILNLATITENELEKILSSKIDLLILLNESQNTHAQVIANLGFETRHQKNNLVILKNKEN</sequence>
<dbReference type="GO" id="GO:0005886">
    <property type="term" value="C:plasma membrane"/>
    <property type="evidence" value="ECO:0007669"/>
    <property type="project" value="UniProtKB-SubCell"/>
</dbReference>
<feature type="transmembrane region" description="Helical" evidence="6">
    <location>
        <begin position="661"/>
        <end position="677"/>
    </location>
</feature>
<comment type="caution">
    <text evidence="8">The sequence shown here is derived from an EMBL/GenBank/DDBJ whole genome shotgun (WGS) entry which is preliminary data.</text>
</comment>
<dbReference type="EMBL" id="AQRA01000005">
    <property type="protein sequence ID" value="EZH73602.1"/>
    <property type="molecule type" value="Genomic_DNA"/>
</dbReference>
<feature type="domain" description="Phospholipid/glycerol acyltransferase" evidence="7">
    <location>
        <begin position="890"/>
        <end position="999"/>
    </location>
</feature>
<keyword evidence="4 6" id="KW-1133">Transmembrane helix</keyword>
<feature type="transmembrane region" description="Helical" evidence="6">
    <location>
        <begin position="710"/>
        <end position="729"/>
    </location>
</feature>
<feature type="transmembrane region" description="Helical" evidence="6">
    <location>
        <begin position="436"/>
        <end position="453"/>
    </location>
</feature>
<evidence type="ECO:0000256" key="1">
    <source>
        <dbReference type="ARBA" id="ARBA00004651"/>
    </source>
</evidence>
<dbReference type="Pfam" id="PF03176">
    <property type="entry name" value="MMPL"/>
    <property type="match status" value="2"/>
</dbReference>
<evidence type="ECO:0000313" key="8">
    <source>
        <dbReference type="EMBL" id="EZH73602.1"/>
    </source>
</evidence>
<dbReference type="OrthoDB" id="9803035at2"/>
<keyword evidence="5 6" id="KW-0472">Membrane</keyword>
<dbReference type="SUPFAM" id="SSF69593">
    <property type="entry name" value="Glycerol-3-phosphate (1)-acyltransferase"/>
    <property type="match status" value="1"/>
</dbReference>
<name>A0A023BUA3_9FLAO</name>
<feature type="transmembrane region" description="Helical" evidence="6">
    <location>
        <begin position="295"/>
        <end position="315"/>
    </location>
</feature>
<evidence type="ECO:0000313" key="9">
    <source>
        <dbReference type="Proteomes" id="UP000023541"/>
    </source>
</evidence>
<feature type="transmembrane region" description="Helical" evidence="6">
    <location>
        <begin position="750"/>
        <end position="769"/>
    </location>
</feature>
<feature type="transmembrane region" description="Helical" evidence="6">
    <location>
        <begin position="321"/>
        <end position="342"/>
    </location>
</feature>
<dbReference type="eggNOG" id="COG0204">
    <property type="taxonomic scope" value="Bacteria"/>
</dbReference>
<dbReference type="RefSeq" id="WP_034242335.1">
    <property type="nucleotide sequence ID" value="NZ_AQRA01000005.1"/>
</dbReference>
<dbReference type="STRING" id="1317122.ATO12_16835"/>
<accession>A0A023BUA3</accession>